<proteinExistence type="inferred from homology"/>
<comment type="caution">
    <text evidence="4">The sequence shown here is derived from an EMBL/GenBank/DDBJ whole genome shotgun (WGS) entry which is preliminary data.</text>
</comment>
<dbReference type="Proteomes" id="UP000583752">
    <property type="component" value="Unassembled WGS sequence"/>
</dbReference>
<dbReference type="NCBIfam" id="TIGR01552">
    <property type="entry name" value="phd_fam"/>
    <property type="match status" value="1"/>
</dbReference>
<dbReference type="InterPro" id="IPR036165">
    <property type="entry name" value="YefM-like_sf"/>
</dbReference>
<dbReference type="SUPFAM" id="SSF143120">
    <property type="entry name" value="YefM-like"/>
    <property type="match status" value="1"/>
</dbReference>
<dbReference type="Pfam" id="PF02604">
    <property type="entry name" value="PhdYeFM_antitox"/>
    <property type="match status" value="1"/>
</dbReference>
<comment type="similarity">
    <text evidence="1 2">Belongs to the phD/YefM antitoxin family.</text>
</comment>
<evidence type="ECO:0000256" key="1">
    <source>
        <dbReference type="ARBA" id="ARBA00009981"/>
    </source>
</evidence>
<protein>
    <recommendedName>
        <fullName evidence="2">Antitoxin</fullName>
    </recommendedName>
</protein>
<evidence type="ECO:0000256" key="3">
    <source>
        <dbReference type="SAM" id="MobiDB-lite"/>
    </source>
</evidence>
<feature type="compositionally biased region" description="Polar residues" evidence="3">
    <location>
        <begin position="1"/>
        <end position="17"/>
    </location>
</feature>
<dbReference type="EMBL" id="JABBGG010000013">
    <property type="protein sequence ID" value="NML63138.1"/>
    <property type="molecule type" value="Genomic_DNA"/>
</dbReference>
<dbReference type="AlphaFoldDB" id="A0A848HWM3"/>
<gene>
    <name evidence="4" type="ORF">HHL21_19035</name>
</gene>
<evidence type="ECO:0000256" key="2">
    <source>
        <dbReference type="RuleBase" id="RU362080"/>
    </source>
</evidence>
<reference evidence="4 5" key="1">
    <citation type="submission" date="2020-04" db="EMBL/GenBank/DDBJ databases">
        <title>Massilia sp. RP-1-19 isolated from soil.</title>
        <authorList>
            <person name="Dahal R.H."/>
        </authorList>
    </citation>
    <scope>NUCLEOTIDE SEQUENCE [LARGE SCALE GENOMIC DNA]</scope>
    <source>
        <strain evidence="4 5">RP-1-19</strain>
    </source>
</reference>
<dbReference type="InterPro" id="IPR006442">
    <property type="entry name" value="Antitoxin_Phd/YefM"/>
</dbReference>
<sequence>MGTVTTLNGREFNQNTSEAKKAAEKSPVFITDLGRPTHVLLSIEDYQRLEGWGRKITDLLYMEGVAEIELEMPTFPDVAVAADLS</sequence>
<dbReference type="Gene3D" id="3.40.1620.10">
    <property type="entry name" value="YefM-like domain"/>
    <property type="match status" value="1"/>
</dbReference>
<keyword evidence="5" id="KW-1185">Reference proteome</keyword>
<organism evidence="4 5">
    <name type="scientific">Massilia polaris</name>
    <dbReference type="NCBI Taxonomy" id="2728846"/>
    <lineage>
        <taxon>Bacteria</taxon>
        <taxon>Pseudomonadati</taxon>
        <taxon>Pseudomonadota</taxon>
        <taxon>Betaproteobacteria</taxon>
        <taxon>Burkholderiales</taxon>
        <taxon>Oxalobacteraceae</taxon>
        <taxon>Telluria group</taxon>
        <taxon>Massilia</taxon>
    </lineage>
</organism>
<evidence type="ECO:0000313" key="5">
    <source>
        <dbReference type="Proteomes" id="UP000583752"/>
    </source>
</evidence>
<feature type="region of interest" description="Disordered" evidence="3">
    <location>
        <begin position="1"/>
        <end position="23"/>
    </location>
</feature>
<evidence type="ECO:0000313" key="4">
    <source>
        <dbReference type="EMBL" id="NML63138.1"/>
    </source>
</evidence>
<accession>A0A848HWM3</accession>
<name>A0A848HWM3_9BURK</name>
<dbReference type="RefSeq" id="WP_169468795.1">
    <property type="nucleotide sequence ID" value="NZ_JABBGG010000013.1"/>
</dbReference>
<comment type="function">
    <text evidence="2">Antitoxin component of a type II toxin-antitoxin (TA) system.</text>
</comment>